<accession>A0A450ZBH6</accession>
<keyword evidence="1 4" id="KW-0808">Transferase</keyword>
<protein>
    <submittedName>
        <fullName evidence="4">Methyltransferase domain-containing protein</fullName>
    </submittedName>
</protein>
<dbReference type="Pfam" id="PF13649">
    <property type="entry name" value="Methyltransf_25"/>
    <property type="match status" value="1"/>
</dbReference>
<feature type="domain" description="Methyltransferase" evidence="2">
    <location>
        <begin position="303"/>
        <end position="399"/>
    </location>
</feature>
<gene>
    <name evidence="5" type="ORF">BECKTUN1418D_GA0071000_106110</name>
    <name evidence="3" type="ORF">BECKTUN1418E_GA0071001_10017</name>
    <name evidence="4" type="ORF">BECKTUN1418F_GA0071002_10017</name>
</gene>
<reference evidence="4" key="1">
    <citation type="submission" date="2019-02" db="EMBL/GenBank/DDBJ databases">
        <authorList>
            <person name="Gruber-Vodicka R. H."/>
            <person name="Seah K. B. B."/>
        </authorList>
    </citation>
    <scope>NUCLEOTIDE SEQUENCE</scope>
    <source>
        <strain evidence="5">BECK_BY1</strain>
        <strain evidence="3">BECK_BY2</strain>
        <strain evidence="4">BECK_BY3</strain>
    </source>
</reference>
<dbReference type="GO" id="GO:0032259">
    <property type="term" value="P:methylation"/>
    <property type="evidence" value="ECO:0007669"/>
    <property type="project" value="UniProtKB-KW"/>
</dbReference>
<evidence type="ECO:0000259" key="2">
    <source>
        <dbReference type="Pfam" id="PF13649"/>
    </source>
</evidence>
<dbReference type="PANTHER" id="PTHR43861">
    <property type="entry name" value="TRANS-ACONITATE 2-METHYLTRANSFERASE-RELATED"/>
    <property type="match status" value="1"/>
</dbReference>
<dbReference type="EMBL" id="CAADFV010000001">
    <property type="protein sequence ID" value="VFK50133.1"/>
    <property type="molecule type" value="Genomic_DNA"/>
</dbReference>
<proteinExistence type="predicted"/>
<dbReference type="InterPro" id="IPR029063">
    <property type="entry name" value="SAM-dependent_MTases_sf"/>
</dbReference>
<dbReference type="SUPFAM" id="SSF55729">
    <property type="entry name" value="Acyl-CoA N-acyltransferases (Nat)"/>
    <property type="match status" value="1"/>
</dbReference>
<sequence>MNIENVQYEQLPADLAVSDNSRKLIEECAHLYCNHYGNWSKNAPYAPGKRIKLSADKIQKCWLGNKDANLYTARLETLIGYAIAIRSKYPDELYSVNDKYGVFSWVTQLVVHEDYRKRGIAKRLLFSIWGQSDDFAWGVLTANPYAIRALEKATRRRCSPERISKNKTKLFNIACEDLGDCYEINKGSTQIEVNKTGSKIDTKFFVDHSQVPEMIKKAASNGTPWVLGDIEEGWEWFAFTFNDQDQLKLTKDEVQGMIDTSDQVAKHAYSRMLLNEGHNWSKHTKKEIDFIIEKCGLMPGKTVLDMGCGKGRHALALAEKGLQVTGVDYVSAFIENARQEARKKNLKTVKFSVDDGRKIELGQDYDAVICLYDVIGSFIDEKENKKILANIARSLKPGGIAIITVLNYELTIHLAQTQSPRHVFSFDSDPNKVLDLAPAEIMEKTGNIFDPAHYLVDEKTHIVYRNEQFTVGGRLPEQLIVMDKRYTKKEITDLCEQVGLKVQWAKYVGAGKWRDSLNPTENAAKEIMVFCEKHVSASHQG</sequence>
<dbReference type="InterPro" id="IPR016181">
    <property type="entry name" value="Acyl_CoA_acyltransferase"/>
</dbReference>
<dbReference type="EMBL" id="CAADFX010000061">
    <property type="protein sequence ID" value="VFK57334.1"/>
    <property type="molecule type" value="Genomic_DNA"/>
</dbReference>
<dbReference type="CDD" id="cd02440">
    <property type="entry name" value="AdoMet_MTases"/>
    <property type="match status" value="1"/>
</dbReference>
<evidence type="ECO:0000313" key="4">
    <source>
        <dbReference type="EMBL" id="VFK51151.1"/>
    </source>
</evidence>
<dbReference type="InterPro" id="IPR041698">
    <property type="entry name" value="Methyltransf_25"/>
</dbReference>
<dbReference type="GO" id="GO:0008168">
    <property type="term" value="F:methyltransferase activity"/>
    <property type="evidence" value="ECO:0007669"/>
    <property type="project" value="UniProtKB-KW"/>
</dbReference>
<dbReference type="Gene3D" id="3.40.50.150">
    <property type="entry name" value="Vaccinia Virus protein VP39"/>
    <property type="match status" value="1"/>
</dbReference>
<dbReference type="Gene3D" id="3.40.630.30">
    <property type="match status" value="1"/>
</dbReference>
<evidence type="ECO:0000313" key="5">
    <source>
        <dbReference type="EMBL" id="VFK57334.1"/>
    </source>
</evidence>
<keyword evidence="4" id="KW-0489">Methyltransferase</keyword>
<dbReference type="AlphaFoldDB" id="A0A450ZBH6"/>
<dbReference type="EMBL" id="CAADFY010000001">
    <property type="protein sequence ID" value="VFK51151.1"/>
    <property type="molecule type" value="Genomic_DNA"/>
</dbReference>
<evidence type="ECO:0000313" key="3">
    <source>
        <dbReference type="EMBL" id="VFK50133.1"/>
    </source>
</evidence>
<organism evidence="4">
    <name type="scientific">Candidatus Kentrum sp. TUN</name>
    <dbReference type="NCBI Taxonomy" id="2126343"/>
    <lineage>
        <taxon>Bacteria</taxon>
        <taxon>Pseudomonadati</taxon>
        <taxon>Pseudomonadota</taxon>
        <taxon>Gammaproteobacteria</taxon>
        <taxon>Candidatus Kentrum</taxon>
    </lineage>
</organism>
<name>A0A450ZBH6_9GAMM</name>
<evidence type="ECO:0000256" key="1">
    <source>
        <dbReference type="ARBA" id="ARBA00022679"/>
    </source>
</evidence>
<dbReference type="SUPFAM" id="SSF53335">
    <property type="entry name" value="S-adenosyl-L-methionine-dependent methyltransferases"/>
    <property type="match status" value="1"/>
</dbReference>
<dbReference type="CDD" id="cd04301">
    <property type="entry name" value="NAT_SF"/>
    <property type="match status" value="1"/>
</dbReference>